<accession>A0A499V510</accession>
<dbReference type="AlphaFoldDB" id="A0A499V510"/>
<feature type="compositionally biased region" description="Low complexity" evidence="1">
    <location>
        <begin position="43"/>
        <end position="82"/>
    </location>
</feature>
<reference evidence="2" key="1">
    <citation type="submission" date="2019-04" db="EMBL/GenBank/DDBJ databases">
        <title>Draft genome sequences of Streptomyces avermitilis MC3.</title>
        <authorList>
            <person name="Komaki H."/>
            <person name="Tamura T."/>
            <person name="Hosoyama A."/>
        </authorList>
    </citation>
    <scope>NUCLEOTIDE SEQUENCE</scope>
    <source>
        <strain evidence="2">MC3</strain>
    </source>
</reference>
<sequence>MTVPAVLAQQGGRVPERQVRRVGHRQVGVRGVQGRAFLEHASVARSASSAASATSSAASSSAPSSRRSVASTARARAASTTSGEAVPHTPGTCAATSSWRKLWNVAVTTPAPTGPMAAARAAK</sequence>
<evidence type="ECO:0000256" key="1">
    <source>
        <dbReference type="SAM" id="MobiDB-lite"/>
    </source>
</evidence>
<name>A0A499V510_STRAX</name>
<gene>
    <name evidence="2" type="ORF">SAVMC3_19930</name>
</gene>
<protein>
    <submittedName>
        <fullName evidence="2">Uncharacterized protein</fullName>
    </submittedName>
</protein>
<organism evidence="2">
    <name type="scientific">Streptomyces avermitilis</name>
    <dbReference type="NCBI Taxonomy" id="33903"/>
    <lineage>
        <taxon>Bacteria</taxon>
        <taxon>Bacillati</taxon>
        <taxon>Actinomycetota</taxon>
        <taxon>Actinomycetes</taxon>
        <taxon>Kitasatosporales</taxon>
        <taxon>Streptomycetaceae</taxon>
        <taxon>Streptomyces</taxon>
    </lineage>
</organism>
<proteinExistence type="predicted"/>
<dbReference type="EMBL" id="AP019621">
    <property type="protein sequence ID" value="BBJ49364.1"/>
    <property type="molecule type" value="Genomic_DNA"/>
</dbReference>
<feature type="region of interest" description="Disordered" evidence="1">
    <location>
        <begin position="1"/>
        <end position="22"/>
    </location>
</feature>
<evidence type="ECO:0000313" key="2">
    <source>
        <dbReference type="EMBL" id="BBJ49364.1"/>
    </source>
</evidence>
<feature type="region of interest" description="Disordered" evidence="1">
    <location>
        <begin position="43"/>
        <end position="94"/>
    </location>
</feature>